<organism evidence="2 3">
    <name type="scientific">Bradyrhizobium niftali</name>
    <dbReference type="NCBI Taxonomy" id="2560055"/>
    <lineage>
        <taxon>Bacteria</taxon>
        <taxon>Pseudomonadati</taxon>
        <taxon>Pseudomonadota</taxon>
        <taxon>Alphaproteobacteria</taxon>
        <taxon>Hyphomicrobiales</taxon>
        <taxon>Nitrobacteraceae</taxon>
        <taxon>Bradyrhizobium</taxon>
    </lineage>
</organism>
<protein>
    <submittedName>
        <fullName evidence="2">Uncharacterized protein</fullName>
    </submittedName>
</protein>
<dbReference type="EMBL" id="SPQT01000015">
    <property type="protein sequence ID" value="TFV45397.1"/>
    <property type="molecule type" value="Genomic_DNA"/>
</dbReference>
<comment type="caution">
    <text evidence="2">The sequence shown here is derived from an EMBL/GenBank/DDBJ whole genome shotgun (WGS) entry which is preliminary data.</text>
</comment>
<dbReference type="AlphaFoldDB" id="A0A4Y9LRV0"/>
<feature type="chain" id="PRO_5021361240" evidence="1">
    <location>
        <begin position="39"/>
        <end position="242"/>
    </location>
</feature>
<evidence type="ECO:0000313" key="2">
    <source>
        <dbReference type="EMBL" id="TFV45397.1"/>
    </source>
</evidence>
<accession>A0A4Y9LRV0</accession>
<dbReference type="OrthoDB" id="8246499at2"/>
<evidence type="ECO:0000313" key="3">
    <source>
        <dbReference type="Proteomes" id="UP000297966"/>
    </source>
</evidence>
<name>A0A4Y9LRV0_9BRAD</name>
<proteinExistence type="predicted"/>
<gene>
    <name evidence="2" type="ORF">E4K65_25335</name>
</gene>
<evidence type="ECO:0000256" key="1">
    <source>
        <dbReference type="SAM" id="SignalP"/>
    </source>
</evidence>
<feature type="signal peptide" evidence="1">
    <location>
        <begin position="1"/>
        <end position="38"/>
    </location>
</feature>
<dbReference type="Proteomes" id="UP000297966">
    <property type="component" value="Unassembled WGS sequence"/>
</dbReference>
<reference evidence="2 3" key="1">
    <citation type="submission" date="2019-03" db="EMBL/GenBank/DDBJ databases">
        <title>Bradyrhizobium diversity isolated from nodules of Chamaecrista fasciculata.</title>
        <authorList>
            <person name="Klepa M.S."/>
            <person name="Urquiaga M.O."/>
            <person name="Hungria M."/>
            <person name="Delamuta J.R."/>
        </authorList>
    </citation>
    <scope>NUCLEOTIDE SEQUENCE [LARGE SCALE GENOMIC DNA]</scope>
    <source>
        <strain evidence="2 3">CNPSo 3448</strain>
    </source>
</reference>
<keyword evidence="1" id="KW-0732">Signal</keyword>
<sequence>MIKNRAAPYSGARRSSGHFILSMLCAACMLQSANNAWAQCTARDVLQNQLKLKTRSAQPPQQPIKSARDVATWKTITIGTFADLIRLRNDMDRMGCNIGGQAAEILARPTFTVTSHKTDVDLVALSPAQLGFTSDTVSLATVYARARQLGFELAAAEVGPQLRIQYLDQPMGEFLIIGMEPIKKWSGEPIILNVANGGAGLILIGQDGRAGAEIPVTSRFVFARPHRPAPSTELEQAATFPP</sequence>
<keyword evidence="3" id="KW-1185">Reference proteome</keyword>